<feature type="transmembrane region" description="Helical" evidence="1">
    <location>
        <begin position="318"/>
        <end position="341"/>
    </location>
</feature>
<evidence type="ECO:0000313" key="3">
    <source>
        <dbReference type="Proteomes" id="UP001168537"/>
    </source>
</evidence>
<dbReference type="Proteomes" id="UP001168537">
    <property type="component" value="Unassembled WGS sequence"/>
</dbReference>
<feature type="transmembrane region" description="Helical" evidence="1">
    <location>
        <begin position="141"/>
        <end position="165"/>
    </location>
</feature>
<feature type="transmembrane region" description="Helical" evidence="1">
    <location>
        <begin position="177"/>
        <end position="206"/>
    </location>
</feature>
<feature type="transmembrane region" description="Helical" evidence="1">
    <location>
        <begin position="109"/>
        <end position="135"/>
    </location>
</feature>
<sequence>MAFRVAFLAVNLHMLRNALPIVYLPLYGLVFFLVLVDTARDDTPVARRALVVFGGWVAVCALGAIVTFFNVGLTPAVTGFSRLIFALPVLLAFAAYCPSPETAVRAVKFMVGFFVIAAATMPMQLILGPVSWFAAEGERAGFIRFGSLLGSLTAFGIVAGCYLILSALYNSPSREIVVLAIVAIAFISLSKAALANVAIGIAALVWINRERFPSVVIKMTMTGAALVGALSLSSPLSERLLALGSSFGFDNQPSVRNYDQSVTESAWARLTDLPLANFEALAHFREPLVYVVGGGFGMGDTALVSADYSSAPMAHNQFVEVLTVFGALPTVLIFASGIALIGALRGASKELRGTHRVAHKLVRVSCAAVLLLLLNSFFANGTLYQPAAASILFLAVYVALGWRQLVAASGRDAVSV</sequence>
<keyword evidence="1" id="KW-1133">Transmembrane helix</keyword>
<feature type="transmembrane region" description="Helical" evidence="1">
    <location>
        <begin position="212"/>
        <end position="232"/>
    </location>
</feature>
<protein>
    <recommendedName>
        <fullName evidence="4">O-antigen ligase family protein</fullName>
    </recommendedName>
</protein>
<feature type="transmembrane region" description="Helical" evidence="1">
    <location>
        <begin position="20"/>
        <end position="38"/>
    </location>
</feature>
<organism evidence="2 3">
    <name type="scientific">Nocardioides abyssi</name>
    <dbReference type="NCBI Taxonomy" id="3058370"/>
    <lineage>
        <taxon>Bacteria</taxon>
        <taxon>Bacillati</taxon>
        <taxon>Actinomycetota</taxon>
        <taxon>Actinomycetes</taxon>
        <taxon>Propionibacteriales</taxon>
        <taxon>Nocardioidaceae</taxon>
        <taxon>Nocardioides</taxon>
    </lineage>
</organism>
<evidence type="ECO:0000313" key="2">
    <source>
        <dbReference type="EMBL" id="MDN4163300.1"/>
    </source>
</evidence>
<evidence type="ECO:0008006" key="4">
    <source>
        <dbReference type="Google" id="ProtNLM"/>
    </source>
</evidence>
<dbReference type="RefSeq" id="WP_300962579.1">
    <property type="nucleotide sequence ID" value="NZ_JAUHJR010000011.1"/>
</dbReference>
<name>A0ABT8EYN3_9ACTN</name>
<feature type="transmembrane region" description="Helical" evidence="1">
    <location>
        <begin position="79"/>
        <end position="97"/>
    </location>
</feature>
<gene>
    <name evidence="2" type="ORF">QWY29_18155</name>
</gene>
<evidence type="ECO:0000256" key="1">
    <source>
        <dbReference type="SAM" id="Phobius"/>
    </source>
</evidence>
<dbReference type="EMBL" id="JAUHJR010000011">
    <property type="protein sequence ID" value="MDN4163300.1"/>
    <property type="molecule type" value="Genomic_DNA"/>
</dbReference>
<reference evidence="2" key="1">
    <citation type="submission" date="2023-06" db="EMBL/GenBank/DDBJ databases">
        <title>Draft genome sequence of Nocardioides sp. SOB72.</title>
        <authorList>
            <person name="Zhang G."/>
        </authorList>
    </citation>
    <scope>NUCLEOTIDE SEQUENCE</scope>
    <source>
        <strain evidence="2">SOB72</strain>
    </source>
</reference>
<feature type="transmembrane region" description="Helical" evidence="1">
    <location>
        <begin position="361"/>
        <end position="378"/>
    </location>
</feature>
<keyword evidence="1" id="KW-0812">Transmembrane</keyword>
<accession>A0ABT8EYN3</accession>
<proteinExistence type="predicted"/>
<keyword evidence="3" id="KW-1185">Reference proteome</keyword>
<feature type="transmembrane region" description="Helical" evidence="1">
    <location>
        <begin position="50"/>
        <end position="73"/>
    </location>
</feature>
<comment type="caution">
    <text evidence="2">The sequence shown here is derived from an EMBL/GenBank/DDBJ whole genome shotgun (WGS) entry which is preliminary data.</text>
</comment>
<keyword evidence="1" id="KW-0472">Membrane</keyword>
<feature type="transmembrane region" description="Helical" evidence="1">
    <location>
        <begin position="384"/>
        <end position="402"/>
    </location>
</feature>